<keyword evidence="2" id="KW-0540">Nuclease</keyword>
<sequence>MPSRAPRRCTTPGCGAMAAPPSAKCAPHDKRRPRRSASAKGYNAEHVQRFRAGVLERDATCVLCKAAPATQADHWPLSKRELQARGLDEHDPRRGRGLCASCHSKETARHQPGGWNAGGPRY</sequence>
<evidence type="ECO:0000313" key="2">
    <source>
        <dbReference type="EMBL" id="AMS01614.1"/>
    </source>
</evidence>
<keyword evidence="3" id="KW-1185">Reference proteome</keyword>
<keyword evidence="2" id="KW-0255">Endonuclease</keyword>
<feature type="region of interest" description="Disordered" evidence="1">
    <location>
        <begin position="85"/>
        <end position="122"/>
    </location>
</feature>
<reference evidence="2 3" key="1">
    <citation type="submission" date="2016-03" db="EMBL/GenBank/DDBJ databases">
        <authorList>
            <person name="Ploux O."/>
        </authorList>
    </citation>
    <scope>NUCLEOTIDE SEQUENCE [LARGE SCALE GENOMIC DNA]</scope>
</reference>
<feature type="compositionally biased region" description="Basic and acidic residues" evidence="1">
    <location>
        <begin position="85"/>
        <end position="94"/>
    </location>
</feature>
<keyword evidence="2" id="KW-0378">Hydrolase</keyword>
<gene>
    <name evidence="2" type="ORF">SEA_CHYMERA_55</name>
</gene>
<evidence type="ECO:0000256" key="1">
    <source>
        <dbReference type="SAM" id="MobiDB-lite"/>
    </source>
</evidence>
<dbReference type="EMBL" id="KU958700">
    <property type="protein sequence ID" value="AMS01614.1"/>
    <property type="molecule type" value="Genomic_DNA"/>
</dbReference>
<proteinExistence type="predicted"/>
<name>A0A142K681_9CAUD</name>
<dbReference type="GO" id="GO:0004519">
    <property type="term" value="F:endonuclease activity"/>
    <property type="evidence" value="ECO:0007669"/>
    <property type="project" value="UniProtKB-KW"/>
</dbReference>
<evidence type="ECO:0000313" key="3">
    <source>
        <dbReference type="Proteomes" id="UP000223789"/>
    </source>
</evidence>
<organism evidence="2 3">
    <name type="scientific">Streptomyces phage Chymera</name>
    <dbReference type="NCBI Taxonomy" id="1821728"/>
    <lineage>
        <taxon>Viruses</taxon>
        <taxon>Duplodnaviria</taxon>
        <taxon>Heunggongvirae</taxon>
        <taxon>Uroviricota</taxon>
        <taxon>Caudoviricetes</taxon>
        <taxon>Chymeravirus</taxon>
        <taxon>Chymeravirus chymera</taxon>
    </lineage>
</organism>
<protein>
    <submittedName>
        <fullName evidence="2">HNH endonuclease</fullName>
    </submittedName>
</protein>
<dbReference type="Proteomes" id="UP000223789">
    <property type="component" value="Segment"/>
</dbReference>
<accession>A0A142K681</accession>
<feature type="region of interest" description="Disordered" evidence="1">
    <location>
        <begin position="1"/>
        <end position="42"/>
    </location>
</feature>